<dbReference type="GO" id="GO:0046872">
    <property type="term" value="F:metal ion binding"/>
    <property type="evidence" value="ECO:0007669"/>
    <property type="project" value="UniProtKB-KW"/>
</dbReference>
<feature type="binding site" evidence="11">
    <location>
        <position position="78"/>
    </location>
    <ligand>
        <name>Na(+)</name>
        <dbReference type="ChEBI" id="CHEBI:29101"/>
        <note>structural</note>
    </ligand>
</feature>
<evidence type="ECO:0000313" key="12">
    <source>
        <dbReference type="EMBL" id="GHB51743.1"/>
    </source>
</evidence>
<feature type="binding site" evidence="11">
    <location>
        <position position="75"/>
    </location>
    <ligand>
        <name>Na(+)</name>
        <dbReference type="ChEBI" id="CHEBI:29101"/>
        <note>structural</note>
    </ligand>
</feature>
<evidence type="ECO:0000313" key="13">
    <source>
        <dbReference type="Proteomes" id="UP000598271"/>
    </source>
</evidence>
<dbReference type="NCBIfam" id="TIGR00494">
    <property type="entry name" value="crcB"/>
    <property type="match status" value="1"/>
</dbReference>
<dbReference type="Proteomes" id="UP000598271">
    <property type="component" value="Unassembled WGS sequence"/>
</dbReference>
<evidence type="ECO:0000256" key="7">
    <source>
        <dbReference type="ARBA" id="ARBA00023136"/>
    </source>
</evidence>
<name>A0A8J3D2R0_9BACT</name>
<comment type="activity regulation">
    <text evidence="11">Na(+) is not transported, but it plays an essential structural role and its presence is essential for fluoride channel function.</text>
</comment>
<dbReference type="HAMAP" id="MF_00454">
    <property type="entry name" value="FluC"/>
    <property type="match status" value="1"/>
</dbReference>
<keyword evidence="13" id="KW-1185">Reference proteome</keyword>
<dbReference type="PANTHER" id="PTHR28259:SF1">
    <property type="entry name" value="FLUORIDE EXPORT PROTEIN 1-RELATED"/>
    <property type="match status" value="1"/>
</dbReference>
<evidence type="ECO:0000256" key="2">
    <source>
        <dbReference type="ARBA" id="ARBA00022475"/>
    </source>
</evidence>
<keyword evidence="6 11" id="KW-0406">Ion transport</keyword>
<comment type="caution">
    <text evidence="12">The sequence shown here is derived from an EMBL/GenBank/DDBJ whole genome shotgun (WGS) entry which is preliminary data.</text>
</comment>
<keyword evidence="7 11" id="KW-0472">Membrane</keyword>
<dbReference type="InterPro" id="IPR003691">
    <property type="entry name" value="FluC"/>
</dbReference>
<feature type="transmembrane region" description="Helical" evidence="11">
    <location>
        <begin position="100"/>
        <end position="120"/>
    </location>
</feature>
<protein>
    <recommendedName>
        <fullName evidence="11">Fluoride-specific ion channel FluC</fullName>
    </recommendedName>
</protein>
<evidence type="ECO:0000256" key="1">
    <source>
        <dbReference type="ARBA" id="ARBA00004651"/>
    </source>
</evidence>
<comment type="function">
    <text evidence="11">Fluoride-specific ion channel. Important for reducing fluoride concentration in the cell, thus reducing its toxicity.</text>
</comment>
<dbReference type="EMBL" id="BMXF01000001">
    <property type="protein sequence ID" value="GHB51743.1"/>
    <property type="molecule type" value="Genomic_DNA"/>
</dbReference>
<evidence type="ECO:0000256" key="8">
    <source>
        <dbReference type="ARBA" id="ARBA00023303"/>
    </source>
</evidence>
<evidence type="ECO:0000256" key="6">
    <source>
        <dbReference type="ARBA" id="ARBA00023065"/>
    </source>
</evidence>
<proteinExistence type="inferred from homology"/>
<keyword evidence="2 11" id="KW-1003">Cell membrane</keyword>
<dbReference type="AlphaFoldDB" id="A0A8J3D2R0"/>
<keyword evidence="5 11" id="KW-1133">Transmembrane helix</keyword>
<reference evidence="12 13" key="1">
    <citation type="journal article" date="2014" name="Int. J. Syst. Evol. Microbiol.">
        <title>Complete genome sequence of Corynebacterium casei LMG S-19264T (=DSM 44701T), isolated from a smear-ripened cheese.</title>
        <authorList>
            <consortium name="US DOE Joint Genome Institute (JGI-PGF)"/>
            <person name="Walter F."/>
            <person name="Albersmeier A."/>
            <person name="Kalinowski J."/>
            <person name="Ruckert C."/>
        </authorList>
    </citation>
    <scope>NUCLEOTIDE SEQUENCE [LARGE SCALE GENOMIC DNA]</scope>
    <source>
        <strain evidence="12 13">KCTC 12866</strain>
    </source>
</reference>
<dbReference type="GO" id="GO:0140114">
    <property type="term" value="P:cellular detoxification of fluoride"/>
    <property type="evidence" value="ECO:0007669"/>
    <property type="project" value="UniProtKB-UniRule"/>
</dbReference>
<evidence type="ECO:0000256" key="10">
    <source>
        <dbReference type="ARBA" id="ARBA00035585"/>
    </source>
</evidence>
<keyword evidence="3" id="KW-0997">Cell inner membrane</keyword>
<evidence type="ECO:0000256" key="9">
    <source>
        <dbReference type="ARBA" id="ARBA00035120"/>
    </source>
</evidence>
<accession>A0A8J3D2R0</accession>
<dbReference type="RefSeq" id="WP_189562230.1">
    <property type="nucleotide sequence ID" value="NZ_BMXF01000001.1"/>
</dbReference>
<feature type="transmembrane region" description="Helical" evidence="11">
    <location>
        <begin position="36"/>
        <end position="56"/>
    </location>
</feature>
<keyword evidence="11" id="KW-0479">Metal-binding</keyword>
<evidence type="ECO:0000256" key="4">
    <source>
        <dbReference type="ARBA" id="ARBA00022692"/>
    </source>
</evidence>
<keyword evidence="4 11" id="KW-0812">Transmembrane</keyword>
<feature type="transmembrane region" description="Helical" evidence="11">
    <location>
        <begin position="63"/>
        <end position="80"/>
    </location>
</feature>
<dbReference type="Pfam" id="PF02537">
    <property type="entry name" value="CRCB"/>
    <property type="match status" value="1"/>
</dbReference>
<evidence type="ECO:0000256" key="11">
    <source>
        <dbReference type="HAMAP-Rule" id="MF_00454"/>
    </source>
</evidence>
<comment type="catalytic activity">
    <reaction evidence="10">
        <text>fluoride(in) = fluoride(out)</text>
        <dbReference type="Rhea" id="RHEA:76159"/>
        <dbReference type="ChEBI" id="CHEBI:17051"/>
    </reaction>
    <physiologicalReaction direction="left-to-right" evidence="10">
        <dbReference type="Rhea" id="RHEA:76160"/>
    </physiologicalReaction>
</comment>
<keyword evidence="11" id="KW-0915">Sodium</keyword>
<evidence type="ECO:0000256" key="3">
    <source>
        <dbReference type="ARBA" id="ARBA00022519"/>
    </source>
</evidence>
<gene>
    <name evidence="11 12" type="primary">crcB</name>
    <name evidence="11" type="synonym">fluC</name>
    <name evidence="12" type="ORF">GCM10007390_00370</name>
</gene>
<dbReference type="GO" id="GO:0062054">
    <property type="term" value="F:fluoride channel activity"/>
    <property type="evidence" value="ECO:0007669"/>
    <property type="project" value="UniProtKB-UniRule"/>
</dbReference>
<evidence type="ECO:0000256" key="5">
    <source>
        <dbReference type="ARBA" id="ARBA00022989"/>
    </source>
</evidence>
<dbReference type="GO" id="GO:0005886">
    <property type="term" value="C:plasma membrane"/>
    <property type="evidence" value="ECO:0007669"/>
    <property type="project" value="UniProtKB-SubCell"/>
</dbReference>
<comment type="subcellular location">
    <subcellularLocation>
        <location evidence="1 11">Cell membrane</location>
        <topology evidence="1 11">Multi-pass membrane protein</topology>
    </subcellularLocation>
</comment>
<keyword evidence="11" id="KW-0813">Transport</keyword>
<dbReference type="PANTHER" id="PTHR28259">
    <property type="entry name" value="FLUORIDE EXPORT PROTEIN 1-RELATED"/>
    <property type="match status" value="1"/>
</dbReference>
<comment type="similarity">
    <text evidence="9 11">Belongs to the fluoride channel Fluc/FEX (TC 1.A.43) family.</text>
</comment>
<keyword evidence="8 11" id="KW-0407">Ion channel</keyword>
<organism evidence="12 13">
    <name type="scientific">Persicitalea jodogahamensis</name>
    <dbReference type="NCBI Taxonomy" id="402147"/>
    <lineage>
        <taxon>Bacteria</taxon>
        <taxon>Pseudomonadati</taxon>
        <taxon>Bacteroidota</taxon>
        <taxon>Cytophagia</taxon>
        <taxon>Cytophagales</taxon>
        <taxon>Spirosomataceae</taxon>
        <taxon>Persicitalea</taxon>
    </lineage>
</organism>
<sequence length="125" mass="13385">MNNLLLIFLGGGLGSLARYGVGRGLAAYSVNLPYGTLAANVLACVILGFFTGWMALRESELAMHYRAFLAVGFCGGFSTFSTFSNETLAMLLNDRWGDAVINVGLSLIFCLLASFLGLWLGKTMV</sequence>